<dbReference type="Gene3D" id="3.20.20.80">
    <property type="entry name" value="Glycosidases"/>
    <property type="match status" value="1"/>
</dbReference>
<evidence type="ECO:0000313" key="10">
    <source>
        <dbReference type="EMBL" id="KAK7867986.1"/>
    </source>
</evidence>
<dbReference type="GO" id="GO:0008422">
    <property type="term" value="F:beta-glucosidase activity"/>
    <property type="evidence" value="ECO:0007669"/>
    <property type="project" value="TreeGrafter"/>
</dbReference>
<dbReference type="PROSITE" id="PS00653">
    <property type="entry name" value="GLYCOSYL_HYDROL_F1_2"/>
    <property type="match status" value="1"/>
</dbReference>
<evidence type="ECO:0000256" key="9">
    <source>
        <dbReference type="RuleBase" id="RU004468"/>
    </source>
</evidence>
<evidence type="ECO:0000256" key="8">
    <source>
        <dbReference type="RuleBase" id="RU003690"/>
    </source>
</evidence>
<keyword evidence="4 9" id="KW-0378">Hydrolase</keyword>
<comment type="subunit">
    <text evidence="2">Homodimer.</text>
</comment>
<keyword evidence="5" id="KW-0325">Glycoprotein</keyword>
<evidence type="ECO:0000256" key="6">
    <source>
        <dbReference type="ARBA" id="ARBA00023295"/>
    </source>
</evidence>
<evidence type="ECO:0000256" key="5">
    <source>
        <dbReference type="ARBA" id="ARBA00023180"/>
    </source>
</evidence>
<dbReference type="InterPro" id="IPR033132">
    <property type="entry name" value="GH_1_N_CS"/>
</dbReference>
<evidence type="ECO:0000256" key="4">
    <source>
        <dbReference type="ARBA" id="ARBA00022801"/>
    </source>
</evidence>
<evidence type="ECO:0000256" key="3">
    <source>
        <dbReference type="ARBA" id="ARBA00012744"/>
    </source>
</evidence>
<evidence type="ECO:0000256" key="2">
    <source>
        <dbReference type="ARBA" id="ARBA00011738"/>
    </source>
</evidence>
<dbReference type="SUPFAM" id="SSF51445">
    <property type="entry name" value="(Trans)glycosidases"/>
    <property type="match status" value="1"/>
</dbReference>
<dbReference type="GO" id="GO:0005975">
    <property type="term" value="P:carbohydrate metabolic process"/>
    <property type="evidence" value="ECO:0007669"/>
    <property type="project" value="InterPro"/>
</dbReference>
<dbReference type="Proteomes" id="UP001378592">
    <property type="component" value="Unassembled WGS sequence"/>
</dbReference>
<keyword evidence="6 9" id="KW-0326">Glycosidase</keyword>
<sequence length="475" mass="54057">MNSPTANAALTFPPTFKFGVATAAYQVEGAWDEDGKGENIWDHLLHKNPEFTEDRANGDIANDSYHRYKEDVQLVKALNVDFYRFSIAWSRILPKGDLSVVNQKGLDYYNNLIDEVVANGIEPMVTIYHWDLPQELQKLGGWTNRETALYFRDYAELLFTSFGDRVKWWITFNDPQVISSGYSGDKMAPNVEKPGVGDYLCGHTVLLAHSQAFHLYDSTFRATQKGQVGIVFGGSWAIPKTDSPDDIAAAERYMQFYLGWFAHPIFSQEGDYPHVMRERVAANSAREGLRRSRLPQFSREEIELLRGSSDFLGLNHYTSFHVEADETGPCPSLGRDSGAVLSQDPSWPGSGSSWLKVVPWGFRNVLSWIHEQYNGPNIIITENGFSDRDGRIDDMERISYYKSYIQELLKAIHKDGVKVTGYSAWSLMDNLEWASGYREKFGLYQVDYNNPNRTRTPKKSSKFFAEIARTHKLPS</sequence>
<organism evidence="10 11">
    <name type="scientific">Gryllus longicercus</name>
    <dbReference type="NCBI Taxonomy" id="2509291"/>
    <lineage>
        <taxon>Eukaryota</taxon>
        <taxon>Metazoa</taxon>
        <taxon>Ecdysozoa</taxon>
        <taxon>Arthropoda</taxon>
        <taxon>Hexapoda</taxon>
        <taxon>Insecta</taxon>
        <taxon>Pterygota</taxon>
        <taxon>Neoptera</taxon>
        <taxon>Polyneoptera</taxon>
        <taxon>Orthoptera</taxon>
        <taxon>Ensifera</taxon>
        <taxon>Gryllidea</taxon>
        <taxon>Grylloidea</taxon>
        <taxon>Gryllidae</taxon>
        <taxon>Gryllinae</taxon>
        <taxon>Gryllus</taxon>
    </lineage>
</organism>
<accession>A0AAN9VSC2</accession>
<keyword evidence="11" id="KW-1185">Reference proteome</keyword>
<dbReference type="InterPro" id="IPR018120">
    <property type="entry name" value="Glyco_hydro_1_AS"/>
</dbReference>
<name>A0AAN9VSC2_9ORTH</name>
<dbReference type="PROSITE" id="PS00572">
    <property type="entry name" value="GLYCOSYL_HYDROL_F1_1"/>
    <property type="match status" value="1"/>
</dbReference>
<dbReference type="FunFam" id="3.20.20.80:FF:000013">
    <property type="entry name" value="lactase-phlorizin hydrolase"/>
    <property type="match status" value="1"/>
</dbReference>
<dbReference type="InterPro" id="IPR001360">
    <property type="entry name" value="Glyco_hydro_1"/>
</dbReference>
<gene>
    <name evidence="10" type="ORF">R5R35_014768</name>
</gene>
<dbReference type="PANTHER" id="PTHR10353">
    <property type="entry name" value="GLYCOSYL HYDROLASE"/>
    <property type="match status" value="1"/>
</dbReference>
<protein>
    <recommendedName>
        <fullName evidence="3">beta-glucosidase</fullName>
        <ecNumber evidence="3">3.2.1.21</ecNumber>
    </recommendedName>
</protein>
<feature type="active site" description="Nucleophile" evidence="7">
    <location>
        <position position="382"/>
    </location>
</feature>
<evidence type="ECO:0000313" key="11">
    <source>
        <dbReference type="Proteomes" id="UP001378592"/>
    </source>
</evidence>
<evidence type="ECO:0000256" key="7">
    <source>
        <dbReference type="PROSITE-ProRule" id="PRU10055"/>
    </source>
</evidence>
<dbReference type="PANTHER" id="PTHR10353:SF36">
    <property type="entry name" value="LP05116P"/>
    <property type="match status" value="1"/>
</dbReference>
<proteinExistence type="inferred from homology"/>
<dbReference type="EC" id="3.2.1.21" evidence="3"/>
<dbReference type="AlphaFoldDB" id="A0AAN9VSC2"/>
<dbReference type="EMBL" id="JAZDUA010000103">
    <property type="protein sequence ID" value="KAK7867986.1"/>
    <property type="molecule type" value="Genomic_DNA"/>
</dbReference>
<dbReference type="InterPro" id="IPR017853">
    <property type="entry name" value="GH"/>
</dbReference>
<comment type="similarity">
    <text evidence="1 8">Belongs to the glycosyl hydrolase 1 family.</text>
</comment>
<evidence type="ECO:0000256" key="1">
    <source>
        <dbReference type="ARBA" id="ARBA00010838"/>
    </source>
</evidence>
<dbReference type="Pfam" id="PF00232">
    <property type="entry name" value="Glyco_hydro_1"/>
    <property type="match status" value="1"/>
</dbReference>
<reference evidence="10 11" key="1">
    <citation type="submission" date="2024-03" db="EMBL/GenBank/DDBJ databases">
        <title>The genome assembly and annotation of the cricket Gryllus longicercus Weissman &amp; Gray.</title>
        <authorList>
            <person name="Szrajer S."/>
            <person name="Gray D."/>
            <person name="Ylla G."/>
        </authorList>
    </citation>
    <scope>NUCLEOTIDE SEQUENCE [LARGE SCALE GENOMIC DNA]</scope>
    <source>
        <strain evidence="10">DAG 2021-001</strain>
        <tissue evidence="10">Whole body minus gut</tissue>
    </source>
</reference>
<dbReference type="PRINTS" id="PR00131">
    <property type="entry name" value="GLHYDRLASE1"/>
</dbReference>
<comment type="caution">
    <text evidence="10">The sequence shown here is derived from an EMBL/GenBank/DDBJ whole genome shotgun (WGS) entry which is preliminary data.</text>
</comment>